<dbReference type="GO" id="GO:0008483">
    <property type="term" value="F:transaminase activity"/>
    <property type="evidence" value="ECO:0007669"/>
    <property type="project" value="UniProtKB-KW"/>
</dbReference>
<sequence length="427" mass="46368">MTHHFKVSRCVETALEEAESLYRSLHPASAAHSAHAAQFMPGGNTRSSLWAFPFPIYMEGGHEARLTDVDGNVYIDFLGEFTSGIYGHSPDFLKDALVSATDRGVSLSSHHRLEGELAERLCQRFPSVDMVRFCNSGTEANIMAINAALTFTGREEVVVFQGAYHGSVLTFSGNNDVNVPFKTIILPYNDIEALLATFAGRADQIAAIIVEPMLGAGGCTPGTAEFLSTCRELCSDSGAVLIFDEVQTARLHFGGRQSQLGIFPDLTVVGKFFGGSLPFGCFGGRKDIMQQFDPRAVGAIAHAGTFNNNTLTMAAGIAAIDQHLTAEALDQLSARGDRLRTEINAVFERQGAPYHATGIGSIMNIHPNHGPDSKYLRQLIYLDLINSGIFVAARGLISLCFSINDDDIVTFVQKLKFFTEQRSVCWS</sequence>
<dbReference type="Gene3D" id="3.40.640.10">
    <property type="entry name" value="Type I PLP-dependent aspartate aminotransferase-like (Major domain)"/>
    <property type="match status" value="1"/>
</dbReference>
<dbReference type="RefSeq" id="WP_185679146.1">
    <property type="nucleotide sequence ID" value="NZ_JACLAX010000007.1"/>
</dbReference>
<evidence type="ECO:0000313" key="5">
    <source>
        <dbReference type="Proteomes" id="UP000551327"/>
    </source>
</evidence>
<comment type="cofactor">
    <cofactor evidence="1">
        <name>pyridoxal 5'-phosphate</name>
        <dbReference type="ChEBI" id="CHEBI:597326"/>
    </cofactor>
</comment>
<proteinExistence type="inferred from homology"/>
<dbReference type="InterPro" id="IPR015422">
    <property type="entry name" value="PyrdxlP-dep_Trfase_small"/>
</dbReference>
<comment type="similarity">
    <text evidence="3">Belongs to the class-III pyridoxal-phosphate-dependent aminotransferase family.</text>
</comment>
<keyword evidence="4" id="KW-0808">Transferase</keyword>
<dbReference type="EMBL" id="JACLAX010000007">
    <property type="protein sequence ID" value="MBC2669286.1"/>
    <property type="molecule type" value="Genomic_DNA"/>
</dbReference>
<dbReference type="InterPro" id="IPR015424">
    <property type="entry name" value="PyrdxlP-dep_Trfase"/>
</dbReference>
<dbReference type="InterPro" id="IPR005814">
    <property type="entry name" value="Aminotrans_3"/>
</dbReference>
<evidence type="ECO:0000313" key="4">
    <source>
        <dbReference type="EMBL" id="MBC2669286.1"/>
    </source>
</evidence>
<dbReference type="Gene3D" id="3.90.1150.10">
    <property type="entry name" value="Aspartate Aminotransferase, domain 1"/>
    <property type="match status" value="1"/>
</dbReference>
<evidence type="ECO:0000256" key="2">
    <source>
        <dbReference type="ARBA" id="ARBA00022898"/>
    </source>
</evidence>
<comment type="caution">
    <text evidence="4">The sequence shown here is derived from an EMBL/GenBank/DDBJ whole genome shotgun (WGS) entry which is preliminary data.</text>
</comment>
<organism evidence="4 5">
    <name type="scientific">Novosphingobium piscinae</name>
    <dbReference type="NCBI Taxonomy" id="1507448"/>
    <lineage>
        <taxon>Bacteria</taxon>
        <taxon>Pseudomonadati</taxon>
        <taxon>Pseudomonadota</taxon>
        <taxon>Alphaproteobacteria</taxon>
        <taxon>Sphingomonadales</taxon>
        <taxon>Sphingomonadaceae</taxon>
        <taxon>Novosphingobium</taxon>
    </lineage>
</organism>
<protein>
    <submittedName>
        <fullName evidence="4">Aminotransferase class III-fold pyridoxal phosphate-dependent enzyme</fullName>
    </submittedName>
</protein>
<dbReference type="Pfam" id="PF00202">
    <property type="entry name" value="Aminotran_3"/>
    <property type="match status" value="1"/>
</dbReference>
<dbReference type="CDD" id="cd00610">
    <property type="entry name" value="OAT_like"/>
    <property type="match status" value="1"/>
</dbReference>
<dbReference type="SUPFAM" id="SSF53383">
    <property type="entry name" value="PLP-dependent transferases"/>
    <property type="match status" value="1"/>
</dbReference>
<dbReference type="PANTHER" id="PTHR43713:SF3">
    <property type="entry name" value="GLUTAMATE-1-SEMIALDEHYDE 2,1-AMINOMUTASE 1, CHLOROPLASTIC-RELATED"/>
    <property type="match status" value="1"/>
</dbReference>
<keyword evidence="5" id="KW-1185">Reference proteome</keyword>
<dbReference type="Proteomes" id="UP000551327">
    <property type="component" value="Unassembled WGS sequence"/>
</dbReference>
<dbReference type="InterPro" id="IPR015421">
    <property type="entry name" value="PyrdxlP-dep_Trfase_major"/>
</dbReference>
<accession>A0A7X1FYK5</accession>
<dbReference type="GO" id="GO:0030170">
    <property type="term" value="F:pyridoxal phosphate binding"/>
    <property type="evidence" value="ECO:0007669"/>
    <property type="project" value="InterPro"/>
</dbReference>
<gene>
    <name evidence="4" type="ORF">H7F53_09035</name>
</gene>
<dbReference type="AlphaFoldDB" id="A0A7X1FYK5"/>
<name>A0A7X1FYK5_9SPHN</name>
<dbReference type="PANTHER" id="PTHR43713">
    <property type="entry name" value="GLUTAMATE-1-SEMIALDEHYDE 2,1-AMINOMUTASE"/>
    <property type="match status" value="1"/>
</dbReference>
<evidence type="ECO:0000256" key="3">
    <source>
        <dbReference type="RuleBase" id="RU003560"/>
    </source>
</evidence>
<keyword evidence="4" id="KW-0032">Aminotransferase</keyword>
<keyword evidence="2 3" id="KW-0663">Pyridoxal phosphate</keyword>
<evidence type="ECO:0000256" key="1">
    <source>
        <dbReference type="ARBA" id="ARBA00001933"/>
    </source>
</evidence>
<reference evidence="4 5" key="1">
    <citation type="submission" date="2020-08" db="EMBL/GenBank/DDBJ databases">
        <title>The genome sequence of type strain Novosphingobium piscinae KCTC 42194.</title>
        <authorList>
            <person name="Liu Y."/>
        </authorList>
    </citation>
    <scope>NUCLEOTIDE SEQUENCE [LARGE SCALE GENOMIC DNA]</scope>
    <source>
        <strain evidence="4 5">KCTC 42194</strain>
    </source>
</reference>